<dbReference type="Pfam" id="PF07702">
    <property type="entry name" value="UTRA"/>
    <property type="match status" value="1"/>
</dbReference>
<feature type="domain" description="HTH gntR-type" evidence="4">
    <location>
        <begin position="12"/>
        <end position="80"/>
    </location>
</feature>
<keyword evidence="6" id="KW-1185">Reference proteome</keyword>
<keyword evidence="2" id="KW-0238">DNA-binding</keyword>
<dbReference type="SUPFAM" id="SSF64288">
    <property type="entry name" value="Chorismate lyase-like"/>
    <property type="match status" value="1"/>
</dbReference>
<dbReference type="Gene3D" id="3.40.1410.10">
    <property type="entry name" value="Chorismate lyase-like"/>
    <property type="match status" value="1"/>
</dbReference>
<accession>A0A3T1DAW8</accession>
<keyword evidence="3" id="KW-0804">Transcription</keyword>
<dbReference type="SMART" id="SM00345">
    <property type="entry name" value="HTH_GNTR"/>
    <property type="match status" value="1"/>
</dbReference>
<dbReference type="InterPro" id="IPR028978">
    <property type="entry name" value="Chorismate_lyase_/UTRA_dom_sf"/>
</dbReference>
<dbReference type="InterPro" id="IPR000524">
    <property type="entry name" value="Tscrpt_reg_HTH_GntR"/>
</dbReference>
<dbReference type="SMART" id="SM00866">
    <property type="entry name" value="UTRA"/>
    <property type="match status" value="1"/>
</dbReference>
<evidence type="ECO:0000256" key="3">
    <source>
        <dbReference type="ARBA" id="ARBA00023163"/>
    </source>
</evidence>
<dbReference type="Gene3D" id="1.10.10.10">
    <property type="entry name" value="Winged helix-like DNA-binding domain superfamily/Winged helix DNA-binding domain"/>
    <property type="match status" value="1"/>
</dbReference>
<gene>
    <name evidence="5" type="ORF">KCTCHS21_46180</name>
</gene>
<dbReference type="GO" id="GO:0003700">
    <property type="term" value="F:DNA-binding transcription factor activity"/>
    <property type="evidence" value="ECO:0007669"/>
    <property type="project" value="InterPro"/>
</dbReference>
<dbReference type="PANTHER" id="PTHR44846:SF1">
    <property type="entry name" value="MANNOSYL-D-GLYCERATE TRANSPORT_METABOLISM SYSTEM REPRESSOR MNGR-RELATED"/>
    <property type="match status" value="1"/>
</dbReference>
<sequence length="248" mass="28362">MVIQIIDRKSSVPMYEQIAQIIRDEIFQRKYGDFGCIGKHSEIAERFDVSIITVRAAIQKLADEGLVIIKQGKGTFVQKLVIKDKLNRLTGVSNIMLEANIASTVLVKSISEIDTPSHFEQSVKSALGERCYYINRVHLVENTVVGFARLYVPLEYGRHFSKNDIESSTIYRLYQDKLGISLGKGIQRIRASKADKFLASEMNLKQGTPLLYIQRESYCSNKKLIEFMELNFEYTQYEFIVELDLSAL</sequence>
<reference evidence="5 6" key="1">
    <citation type="submission" date="2019-01" db="EMBL/GenBank/DDBJ databases">
        <title>Complete genome sequence of Cohnella hallensis HS21 isolated from Korean fir (Abies koreana) rhizospheric soil.</title>
        <authorList>
            <person name="Jiang L."/>
            <person name="Kang S.W."/>
            <person name="Kim S."/>
            <person name="Jung J."/>
            <person name="Kim C.Y."/>
            <person name="Kim D.H."/>
            <person name="Kim S.W."/>
            <person name="Lee J."/>
        </authorList>
    </citation>
    <scope>NUCLEOTIDE SEQUENCE [LARGE SCALE GENOMIC DNA]</scope>
    <source>
        <strain evidence="5 6">HS21</strain>
    </source>
</reference>
<dbReference type="InterPro" id="IPR036390">
    <property type="entry name" value="WH_DNA-bd_sf"/>
</dbReference>
<keyword evidence="1" id="KW-0805">Transcription regulation</keyword>
<dbReference type="EMBL" id="AP019400">
    <property type="protein sequence ID" value="BBI35219.1"/>
    <property type="molecule type" value="Genomic_DNA"/>
</dbReference>
<dbReference type="OrthoDB" id="457376at2"/>
<dbReference type="GO" id="GO:0003677">
    <property type="term" value="F:DNA binding"/>
    <property type="evidence" value="ECO:0007669"/>
    <property type="project" value="UniProtKB-KW"/>
</dbReference>
<dbReference type="InterPro" id="IPR036388">
    <property type="entry name" value="WH-like_DNA-bd_sf"/>
</dbReference>
<protein>
    <submittedName>
        <fullName evidence="5">GntR family transcriptional regulator</fullName>
    </submittedName>
</protein>
<evidence type="ECO:0000256" key="1">
    <source>
        <dbReference type="ARBA" id="ARBA00023015"/>
    </source>
</evidence>
<dbReference type="Pfam" id="PF00392">
    <property type="entry name" value="GntR"/>
    <property type="match status" value="1"/>
</dbReference>
<organism evidence="5 6">
    <name type="scientific">Cohnella abietis</name>
    <dbReference type="NCBI Taxonomy" id="2507935"/>
    <lineage>
        <taxon>Bacteria</taxon>
        <taxon>Bacillati</taxon>
        <taxon>Bacillota</taxon>
        <taxon>Bacilli</taxon>
        <taxon>Bacillales</taxon>
        <taxon>Paenibacillaceae</taxon>
        <taxon>Cohnella</taxon>
    </lineage>
</organism>
<dbReference type="PROSITE" id="PS50949">
    <property type="entry name" value="HTH_GNTR"/>
    <property type="match status" value="1"/>
</dbReference>
<dbReference type="SUPFAM" id="SSF46785">
    <property type="entry name" value="Winged helix' DNA-binding domain"/>
    <property type="match status" value="1"/>
</dbReference>
<dbReference type="Proteomes" id="UP000289856">
    <property type="component" value="Chromosome"/>
</dbReference>
<dbReference type="KEGG" id="cohn:KCTCHS21_46180"/>
<evidence type="ECO:0000256" key="2">
    <source>
        <dbReference type="ARBA" id="ARBA00023125"/>
    </source>
</evidence>
<evidence type="ECO:0000259" key="4">
    <source>
        <dbReference type="PROSITE" id="PS50949"/>
    </source>
</evidence>
<dbReference type="CDD" id="cd07377">
    <property type="entry name" value="WHTH_GntR"/>
    <property type="match status" value="1"/>
</dbReference>
<evidence type="ECO:0000313" key="5">
    <source>
        <dbReference type="EMBL" id="BBI35219.1"/>
    </source>
</evidence>
<dbReference type="GO" id="GO:0045892">
    <property type="term" value="P:negative regulation of DNA-templated transcription"/>
    <property type="evidence" value="ECO:0007669"/>
    <property type="project" value="TreeGrafter"/>
</dbReference>
<dbReference type="PANTHER" id="PTHR44846">
    <property type="entry name" value="MANNOSYL-D-GLYCERATE TRANSPORT/METABOLISM SYSTEM REPRESSOR MNGR-RELATED"/>
    <property type="match status" value="1"/>
</dbReference>
<dbReference type="InterPro" id="IPR050679">
    <property type="entry name" value="Bact_HTH_transcr_reg"/>
</dbReference>
<evidence type="ECO:0000313" key="6">
    <source>
        <dbReference type="Proteomes" id="UP000289856"/>
    </source>
</evidence>
<name>A0A3T1DAW8_9BACL</name>
<dbReference type="InterPro" id="IPR011663">
    <property type="entry name" value="UTRA"/>
</dbReference>
<dbReference type="AlphaFoldDB" id="A0A3T1DAW8"/>
<proteinExistence type="predicted"/>